<evidence type="ECO:0000259" key="1">
    <source>
        <dbReference type="Pfam" id="PF00535"/>
    </source>
</evidence>
<dbReference type="InterPro" id="IPR050256">
    <property type="entry name" value="Glycosyltransferase_2"/>
</dbReference>
<protein>
    <recommendedName>
        <fullName evidence="1">Glycosyltransferase 2-like domain-containing protein</fullName>
    </recommendedName>
</protein>
<name>X1AA59_9ZZZZ</name>
<dbReference type="CDD" id="cd04179">
    <property type="entry name" value="DPM_DPG-synthase_like"/>
    <property type="match status" value="1"/>
</dbReference>
<dbReference type="PANTHER" id="PTHR48090">
    <property type="entry name" value="UNDECAPRENYL-PHOSPHATE 4-DEOXY-4-FORMAMIDO-L-ARABINOSE TRANSFERASE-RELATED"/>
    <property type="match status" value="1"/>
</dbReference>
<feature type="domain" description="Glycosyltransferase 2-like" evidence="1">
    <location>
        <begin position="32"/>
        <end position="143"/>
    </location>
</feature>
<feature type="non-terminal residue" evidence="2">
    <location>
        <position position="1"/>
    </location>
</feature>
<dbReference type="Pfam" id="PF00535">
    <property type="entry name" value="Glycos_transf_2"/>
    <property type="match status" value="1"/>
</dbReference>
<dbReference type="Gene3D" id="3.90.550.10">
    <property type="entry name" value="Spore Coat Polysaccharide Biosynthesis Protein SpsA, Chain A"/>
    <property type="match status" value="1"/>
</dbReference>
<reference evidence="2" key="1">
    <citation type="journal article" date="2014" name="Front. Microbiol.">
        <title>High frequency of phylogenetically diverse reductive dehalogenase-homologous genes in deep subseafloor sedimentary metagenomes.</title>
        <authorList>
            <person name="Kawai M."/>
            <person name="Futagami T."/>
            <person name="Toyoda A."/>
            <person name="Takaki Y."/>
            <person name="Nishi S."/>
            <person name="Hori S."/>
            <person name="Arai W."/>
            <person name="Tsubouchi T."/>
            <person name="Morono Y."/>
            <person name="Uchiyama I."/>
            <person name="Ito T."/>
            <person name="Fujiyama A."/>
            <person name="Inagaki F."/>
            <person name="Takami H."/>
        </authorList>
    </citation>
    <scope>NUCLEOTIDE SEQUENCE</scope>
    <source>
        <strain evidence="2">Expedition CK06-06</strain>
    </source>
</reference>
<dbReference type="PANTHER" id="PTHR48090:SF7">
    <property type="entry name" value="RFBJ PROTEIN"/>
    <property type="match status" value="1"/>
</dbReference>
<dbReference type="InterPro" id="IPR001173">
    <property type="entry name" value="Glyco_trans_2-like"/>
</dbReference>
<gene>
    <name evidence="2" type="ORF">S01H4_35427</name>
</gene>
<dbReference type="AlphaFoldDB" id="X1AA59"/>
<dbReference type="SUPFAM" id="SSF53448">
    <property type="entry name" value="Nucleotide-diphospho-sugar transferases"/>
    <property type="match status" value="1"/>
</dbReference>
<comment type="caution">
    <text evidence="2">The sequence shown here is derived from an EMBL/GenBank/DDBJ whole genome shotgun (WGS) entry which is preliminary data.</text>
</comment>
<accession>X1AA59</accession>
<dbReference type="EMBL" id="BART01018838">
    <property type="protein sequence ID" value="GAG78639.1"/>
    <property type="molecule type" value="Genomic_DNA"/>
</dbReference>
<proteinExistence type="predicted"/>
<dbReference type="InterPro" id="IPR029044">
    <property type="entry name" value="Nucleotide-diphossugar_trans"/>
</dbReference>
<evidence type="ECO:0000313" key="2">
    <source>
        <dbReference type="EMBL" id="GAG78639.1"/>
    </source>
</evidence>
<sequence length="262" mass="29781">QQRDNRQELQRQAVLQFLSKSSFRFHGSDVLVFIPVHNEEHAIAQVVRKIRNACDFDILVIDDGSTDSTPDILSKLDVEVLRQPVCLGSLYTLSAFGVGSSLGYKYMVKLDGDDQQNPRDLPRLYEHAISTKADIVIGSRHLNGFTANIFSIKGAGMWFCSKLVSLLLRKQITDSTSGYRIWNSRTYKTMTQALKSGRLKEESTYEIEELMIAAKMKLKVEEISVVMRKRQFGESKSYSIKKMASFPPNLIRSTIRALTYRS</sequence>
<organism evidence="2">
    <name type="scientific">marine sediment metagenome</name>
    <dbReference type="NCBI Taxonomy" id="412755"/>
    <lineage>
        <taxon>unclassified sequences</taxon>
        <taxon>metagenomes</taxon>
        <taxon>ecological metagenomes</taxon>
    </lineage>
</organism>